<feature type="signal peptide" evidence="1">
    <location>
        <begin position="1"/>
        <end position="19"/>
    </location>
</feature>
<dbReference type="EMBL" id="OOIL02006852">
    <property type="protein sequence ID" value="VFR03072.1"/>
    <property type="molecule type" value="Genomic_DNA"/>
</dbReference>
<keyword evidence="1" id="KW-0732">Signal</keyword>
<evidence type="ECO:0000313" key="2">
    <source>
        <dbReference type="EMBL" id="VFR03072.1"/>
    </source>
</evidence>
<protein>
    <recommendedName>
        <fullName evidence="4">Secreted protein</fullName>
    </recommendedName>
</protein>
<reference evidence="2 3" key="1">
    <citation type="submission" date="2018-04" db="EMBL/GenBank/DDBJ databases">
        <authorList>
            <person name="Vogel A."/>
        </authorList>
    </citation>
    <scope>NUCLEOTIDE SEQUENCE [LARGE SCALE GENOMIC DNA]</scope>
</reference>
<accession>A0A484NNC6</accession>
<sequence length="92" mass="9676">MLLHHLCSPAVCLLHTATSLNSLLQAGDSTTNTQQASPRVFFLTALPSKAFLVARSISLAVHGSSPGKIFLRSGFSHPINGCIDLFSAILAS</sequence>
<keyword evidence="3" id="KW-1185">Reference proteome</keyword>
<gene>
    <name evidence="2" type="ORF">CCAM_LOCUS44847</name>
</gene>
<feature type="chain" id="PRO_5019735103" description="Secreted protein" evidence="1">
    <location>
        <begin position="20"/>
        <end position="92"/>
    </location>
</feature>
<name>A0A484NNC6_9ASTE</name>
<dbReference type="Proteomes" id="UP000595140">
    <property type="component" value="Unassembled WGS sequence"/>
</dbReference>
<evidence type="ECO:0008006" key="4">
    <source>
        <dbReference type="Google" id="ProtNLM"/>
    </source>
</evidence>
<evidence type="ECO:0000256" key="1">
    <source>
        <dbReference type="SAM" id="SignalP"/>
    </source>
</evidence>
<organism evidence="2 3">
    <name type="scientific">Cuscuta campestris</name>
    <dbReference type="NCBI Taxonomy" id="132261"/>
    <lineage>
        <taxon>Eukaryota</taxon>
        <taxon>Viridiplantae</taxon>
        <taxon>Streptophyta</taxon>
        <taxon>Embryophyta</taxon>
        <taxon>Tracheophyta</taxon>
        <taxon>Spermatophyta</taxon>
        <taxon>Magnoliopsida</taxon>
        <taxon>eudicotyledons</taxon>
        <taxon>Gunneridae</taxon>
        <taxon>Pentapetalae</taxon>
        <taxon>asterids</taxon>
        <taxon>lamiids</taxon>
        <taxon>Solanales</taxon>
        <taxon>Convolvulaceae</taxon>
        <taxon>Cuscuteae</taxon>
        <taxon>Cuscuta</taxon>
        <taxon>Cuscuta subgen. Grammica</taxon>
        <taxon>Cuscuta sect. Cleistogrammica</taxon>
    </lineage>
</organism>
<proteinExistence type="predicted"/>
<evidence type="ECO:0000313" key="3">
    <source>
        <dbReference type="Proteomes" id="UP000595140"/>
    </source>
</evidence>
<dbReference type="AlphaFoldDB" id="A0A484NNC6"/>